<reference evidence="2" key="2">
    <citation type="submission" date="2020-09" db="EMBL/GenBank/DDBJ databases">
        <authorList>
            <person name="Sun Q."/>
            <person name="Zhou Y."/>
        </authorList>
    </citation>
    <scope>NUCLEOTIDE SEQUENCE</scope>
    <source>
        <strain evidence="2">CGMCC 1.10749</strain>
    </source>
</reference>
<dbReference type="EMBL" id="BMEA01000005">
    <property type="protein sequence ID" value="GGB90376.1"/>
    <property type="molecule type" value="Genomic_DNA"/>
</dbReference>
<evidence type="ECO:0000313" key="3">
    <source>
        <dbReference type="Proteomes" id="UP000628079"/>
    </source>
</evidence>
<sequence>MSLHDDESDPTGMRELLRGLPDPGPMPDDLVARIRSSLAELPAAHAVPAADAAAPAVSRGTRTGTDSDRPSWWARTGPRLAVAAAVLLGGGAVASGQLGLLATSSDNASTSADSSVGGRADEGAAGSDSGSTTPESLQTAPVMRQTVPGPVVVTMSGRRYTTASFAAQVSSTTGSTPTGPLAAESPGIGPIGTEIGVRSCLVALGLPEETGARVDLAPFDDEPAAVVVVTHGGGRTAYAVGRDCSIGNPSLLAGPVELP</sequence>
<dbReference type="Proteomes" id="UP000628079">
    <property type="component" value="Unassembled WGS sequence"/>
</dbReference>
<feature type="region of interest" description="Disordered" evidence="1">
    <location>
        <begin position="104"/>
        <end position="145"/>
    </location>
</feature>
<gene>
    <name evidence="2" type="ORF">GCM10011314_32800</name>
</gene>
<dbReference type="AlphaFoldDB" id="A0A8H9FXQ5"/>
<reference evidence="2" key="1">
    <citation type="journal article" date="2014" name="Int. J. Syst. Evol. Microbiol.">
        <title>Complete genome sequence of Corynebacterium casei LMG S-19264T (=DSM 44701T), isolated from a smear-ripened cheese.</title>
        <authorList>
            <consortium name="US DOE Joint Genome Institute (JGI-PGF)"/>
            <person name="Walter F."/>
            <person name="Albersmeier A."/>
            <person name="Kalinowski J."/>
            <person name="Ruckert C."/>
        </authorList>
    </citation>
    <scope>NUCLEOTIDE SEQUENCE</scope>
    <source>
        <strain evidence="2">CGMCC 1.10749</strain>
    </source>
</reference>
<feature type="region of interest" description="Disordered" evidence="1">
    <location>
        <begin position="49"/>
        <end position="73"/>
    </location>
</feature>
<name>A0A8H9FXQ5_9MICO</name>
<organism evidence="2 3">
    <name type="scientific">Knoellia flava</name>
    <dbReference type="NCBI Taxonomy" id="913969"/>
    <lineage>
        <taxon>Bacteria</taxon>
        <taxon>Bacillati</taxon>
        <taxon>Actinomycetota</taxon>
        <taxon>Actinomycetes</taxon>
        <taxon>Micrococcales</taxon>
        <taxon>Intrasporangiaceae</taxon>
        <taxon>Knoellia</taxon>
    </lineage>
</organism>
<feature type="region of interest" description="Disordered" evidence="1">
    <location>
        <begin position="1"/>
        <end position="25"/>
    </location>
</feature>
<protein>
    <submittedName>
        <fullName evidence="2">Uncharacterized protein</fullName>
    </submittedName>
</protein>
<evidence type="ECO:0000256" key="1">
    <source>
        <dbReference type="SAM" id="MobiDB-lite"/>
    </source>
</evidence>
<feature type="compositionally biased region" description="Low complexity" evidence="1">
    <location>
        <begin position="104"/>
        <end position="115"/>
    </location>
</feature>
<accession>A0A8H9FXQ5</accession>
<evidence type="ECO:0000313" key="2">
    <source>
        <dbReference type="EMBL" id="GGB90376.1"/>
    </source>
</evidence>
<comment type="caution">
    <text evidence="2">The sequence shown here is derived from an EMBL/GenBank/DDBJ whole genome shotgun (WGS) entry which is preliminary data.</text>
</comment>
<dbReference type="RefSeq" id="WP_035946404.1">
    <property type="nucleotide sequence ID" value="NZ_BMEA01000005.1"/>
</dbReference>
<feature type="compositionally biased region" description="Polar residues" evidence="1">
    <location>
        <begin position="128"/>
        <end position="139"/>
    </location>
</feature>
<proteinExistence type="predicted"/>